<evidence type="ECO:0000259" key="6">
    <source>
        <dbReference type="PROSITE" id="PS51083"/>
    </source>
</evidence>
<reference evidence="7" key="2">
    <citation type="journal article" date="2019" name="Gigascience">
        <title>High-quality Schistosoma haematobium genome achieved by single-molecule and long-range sequencing.</title>
        <authorList>
            <person name="Stroehlein A.J."/>
            <person name="Korhonen P.K."/>
            <person name="Chong T.M."/>
            <person name="Lim Y.L."/>
            <person name="Chan K.G."/>
            <person name="Webster B."/>
            <person name="Rollinson D."/>
            <person name="Brindley P.J."/>
            <person name="Gasser R.B."/>
            <person name="Young N.D."/>
        </authorList>
    </citation>
    <scope>NUCLEOTIDE SEQUENCE</scope>
</reference>
<evidence type="ECO:0000256" key="5">
    <source>
        <dbReference type="SAM" id="MobiDB-lite"/>
    </source>
</evidence>
<feature type="compositionally biased region" description="Basic and acidic residues" evidence="5">
    <location>
        <begin position="44"/>
        <end position="57"/>
    </location>
</feature>
<name>A0A094ZYE1_SCHHA</name>
<evidence type="ECO:0000256" key="4">
    <source>
        <dbReference type="PROSITE-ProRule" id="PRU00453"/>
    </source>
</evidence>
<sequence length="166" mass="19301">MCKNEISASYDMEKRELLREATRRPLDDAAKERRQRKTLSLLEQDNHIEEPHSDVKGTKRPQFGDEDEDISANNKRRKKKRISNIRARCRKTFEILLDEEYQATKGGTTGACYFTAAVPPSRLPRRKFCNVCGFQGLYNCIVCGLPYCSRKCYEIHSDTRCMKWVA</sequence>
<feature type="compositionally biased region" description="Basic and acidic residues" evidence="5">
    <location>
        <begin position="19"/>
        <end position="32"/>
    </location>
</feature>
<keyword evidence="1" id="KW-0479">Metal-binding</keyword>
<gene>
    <name evidence="7" type="primary">ZNHIT1</name>
    <name evidence="7" type="ORF">MS3_00001716</name>
    <name evidence="8" type="ORF">MS3_08433</name>
</gene>
<dbReference type="CDD" id="cd21437">
    <property type="entry name" value="zf-HIT_ZNHIT1_like"/>
    <property type="match status" value="1"/>
</dbReference>
<evidence type="ECO:0000256" key="1">
    <source>
        <dbReference type="ARBA" id="ARBA00022723"/>
    </source>
</evidence>
<dbReference type="SUPFAM" id="SSF144232">
    <property type="entry name" value="HIT/MYND zinc finger-like"/>
    <property type="match status" value="1"/>
</dbReference>
<dbReference type="PANTHER" id="PTHR13093">
    <property type="entry name" value="ZINC FINGER HIT DOMAIN CONTAINING PROTEIN 1"/>
    <property type="match status" value="1"/>
</dbReference>
<dbReference type="EMBL" id="KL251335">
    <property type="protein sequence ID" value="KGB39980.1"/>
    <property type="molecule type" value="Genomic_DNA"/>
</dbReference>
<dbReference type="Pfam" id="PF04438">
    <property type="entry name" value="zf-HIT"/>
    <property type="match status" value="1"/>
</dbReference>
<feature type="region of interest" description="Disordered" evidence="5">
    <location>
        <begin position="19"/>
        <end position="79"/>
    </location>
</feature>
<keyword evidence="9" id="KW-1185">Reference proteome</keyword>
<dbReference type="GO" id="GO:0008270">
    <property type="term" value="F:zinc ion binding"/>
    <property type="evidence" value="ECO:0007669"/>
    <property type="project" value="UniProtKB-UniRule"/>
</dbReference>
<evidence type="ECO:0000256" key="3">
    <source>
        <dbReference type="ARBA" id="ARBA00022833"/>
    </source>
</evidence>
<dbReference type="EMBL" id="AMPZ03000001">
    <property type="protein sequence ID" value="KAH9595798.1"/>
    <property type="molecule type" value="Genomic_DNA"/>
</dbReference>
<keyword evidence="2 4" id="KW-0863">Zinc-finger</keyword>
<evidence type="ECO:0000313" key="7">
    <source>
        <dbReference type="EMBL" id="KAH9595798.1"/>
    </source>
</evidence>
<dbReference type="RefSeq" id="XP_051074624.1">
    <property type="nucleotide sequence ID" value="XM_051209189.1"/>
</dbReference>
<reference evidence="7" key="4">
    <citation type="journal article" date="2022" name="PLoS Pathog.">
        <title>Chromosome-level genome of Schistosoma haematobium underpins genome-wide explorations of molecular variation.</title>
        <authorList>
            <person name="Stroehlein A.J."/>
            <person name="Korhonen P.K."/>
            <person name="Lee V.V."/>
            <person name="Ralph S.A."/>
            <person name="Mentink-Kane M."/>
            <person name="You H."/>
            <person name="McManus D.P."/>
            <person name="Tchuente L.T."/>
            <person name="Stothard J.R."/>
            <person name="Kaur P."/>
            <person name="Dudchenko O."/>
            <person name="Aiden E.L."/>
            <person name="Yang B."/>
            <person name="Yang H."/>
            <person name="Emery A.M."/>
            <person name="Webster B.L."/>
            <person name="Brindley P.J."/>
            <person name="Rollinson D."/>
            <person name="Chang B.C.H."/>
            <person name="Gasser R.B."/>
            <person name="Young N.D."/>
        </authorList>
    </citation>
    <scope>NUCLEOTIDE SEQUENCE</scope>
</reference>
<organism evidence="8">
    <name type="scientific">Schistosoma haematobium</name>
    <name type="common">Blood fluke</name>
    <dbReference type="NCBI Taxonomy" id="6185"/>
    <lineage>
        <taxon>Eukaryota</taxon>
        <taxon>Metazoa</taxon>
        <taxon>Spiralia</taxon>
        <taxon>Lophotrochozoa</taxon>
        <taxon>Platyhelminthes</taxon>
        <taxon>Trematoda</taxon>
        <taxon>Digenea</taxon>
        <taxon>Strigeidida</taxon>
        <taxon>Schistosomatoidea</taxon>
        <taxon>Schistosomatidae</taxon>
        <taxon>Schistosoma</taxon>
    </lineage>
</organism>
<dbReference type="GO" id="GO:0005634">
    <property type="term" value="C:nucleus"/>
    <property type="evidence" value="ECO:0007669"/>
    <property type="project" value="UniProtKB-ARBA"/>
</dbReference>
<evidence type="ECO:0000313" key="9">
    <source>
        <dbReference type="Proteomes" id="UP000471633"/>
    </source>
</evidence>
<feature type="domain" description="HIT-type" evidence="6">
    <location>
        <begin position="129"/>
        <end position="161"/>
    </location>
</feature>
<evidence type="ECO:0000313" key="8">
    <source>
        <dbReference type="EMBL" id="KGB39980.1"/>
    </source>
</evidence>
<dbReference type="AlphaFoldDB" id="A0A094ZYE1"/>
<accession>A0A094ZYE1</accession>
<protein>
    <submittedName>
        <fullName evidence="7 8">Zinc finger HIT domain-containing protein 1</fullName>
    </submittedName>
</protein>
<dbReference type="Proteomes" id="UP000471633">
    <property type="component" value="Unassembled WGS sequence"/>
</dbReference>
<evidence type="ECO:0000256" key="2">
    <source>
        <dbReference type="ARBA" id="ARBA00022771"/>
    </source>
</evidence>
<proteinExistence type="predicted"/>
<dbReference type="InterPro" id="IPR007529">
    <property type="entry name" value="Znf_HIT"/>
</dbReference>
<dbReference type="InterPro" id="IPR039723">
    <property type="entry name" value="Vps71/ZNHIT1"/>
</dbReference>
<dbReference type="STRING" id="6185.A0A094ZYE1"/>
<dbReference type="GeneID" id="24595668"/>
<dbReference type="GO" id="GO:0006338">
    <property type="term" value="P:chromatin remodeling"/>
    <property type="evidence" value="ECO:0007669"/>
    <property type="project" value="InterPro"/>
</dbReference>
<keyword evidence="3" id="KW-0862">Zinc</keyword>
<reference evidence="8" key="1">
    <citation type="journal article" date="2012" name="Nat. Genet.">
        <title>Whole-genome sequence of Schistosoma haematobium.</title>
        <authorList>
            <person name="Young N.D."/>
            <person name="Jex A.R."/>
            <person name="Li B."/>
            <person name="Liu S."/>
            <person name="Yang L."/>
            <person name="Xiong Z."/>
            <person name="Li Y."/>
            <person name="Cantacessi C."/>
            <person name="Hall R.S."/>
            <person name="Xu X."/>
            <person name="Chen F."/>
            <person name="Wu X."/>
            <person name="Zerlotini A."/>
            <person name="Oliveira G."/>
            <person name="Hofmann A."/>
            <person name="Zhang G."/>
            <person name="Fang X."/>
            <person name="Kang Y."/>
            <person name="Campbell B.E."/>
            <person name="Loukas A."/>
            <person name="Ranganathan S."/>
            <person name="Rollinson D."/>
            <person name="Rinaldi G."/>
            <person name="Brindley P.J."/>
            <person name="Yang H."/>
            <person name="Wang J."/>
            <person name="Wang J."/>
            <person name="Gasser R.B."/>
        </authorList>
    </citation>
    <scope>NUCLEOTIDE SEQUENCE [LARGE SCALE GENOMIC DNA]</scope>
</reference>
<dbReference type="PROSITE" id="PS51083">
    <property type="entry name" value="ZF_HIT"/>
    <property type="match status" value="1"/>
</dbReference>
<reference evidence="7" key="3">
    <citation type="submission" date="2021-06" db="EMBL/GenBank/DDBJ databases">
        <title>Chromosome-level genome assembly for S. haematobium.</title>
        <authorList>
            <person name="Stroehlein A.J."/>
        </authorList>
    </citation>
    <scope>NUCLEOTIDE SEQUENCE</scope>
</reference>
<dbReference type="CTD" id="10467"/>